<evidence type="ECO:0000259" key="1">
    <source>
        <dbReference type="PROSITE" id="PS50925"/>
    </source>
</evidence>
<dbReference type="GO" id="GO:0071949">
    <property type="term" value="F:FAD binding"/>
    <property type="evidence" value="ECO:0007669"/>
    <property type="project" value="InterPro"/>
</dbReference>
<dbReference type="Proteomes" id="UP000554342">
    <property type="component" value="Unassembled WGS sequence"/>
</dbReference>
<evidence type="ECO:0000313" key="3">
    <source>
        <dbReference type="Proteomes" id="UP000554342"/>
    </source>
</evidence>
<dbReference type="PROSITE" id="PS50925">
    <property type="entry name" value="BLUF"/>
    <property type="match status" value="1"/>
</dbReference>
<dbReference type="EMBL" id="JACIJI010000001">
    <property type="protein sequence ID" value="MBB5718100.1"/>
    <property type="molecule type" value="Genomic_DNA"/>
</dbReference>
<name>A0A840YX21_9SPHN</name>
<dbReference type="RefSeq" id="WP_184001784.1">
    <property type="nucleotide sequence ID" value="NZ_BAABIF010000004.1"/>
</dbReference>
<organism evidence="2 3">
    <name type="scientific">Stakelama sediminis</name>
    <dbReference type="NCBI Taxonomy" id="463200"/>
    <lineage>
        <taxon>Bacteria</taxon>
        <taxon>Pseudomonadati</taxon>
        <taxon>Pseudomonadota</taxon>
        <taxon>Alphaproteobacteria</taxon>
        <taxon>Sphingomonadales</taxon>
        <taxon>Sphingomonadaceae</taxon>
        <taxon>Stakelama</taxon>
    </lineage>
</organism>
<evidence type="ECO:0000313" key="2">
    <source>
        <dbReference type="EMBL" id="MBB5718100.1"/>
    </source>
</evidence>
<gene>
    <name evidence="2" type="ORF">FHR23_001007</name>
</gene>
<dbReference type="SMART" id="SM01034">
    <property type="entry name" value="BLUF"/>
    <property type="match status" value="1"/>
</dbReference>
<dbReference type="GO" id="GO:0009882">
    <property type="term" value="F:blue light photoreceptor activity"/>
    <property type="evidence" value="ECO:0007669"/>
    <property type="project" value="InterPro"/>
</dbReference>
<sequence>MIRLLYISTARQAHASSVLDPILRASRRNNAAAGVSGLLVAGGKRFLQVLEGPEAAVEKTYRRISTDHRHVAPVILSRRHVAERIFAEWAMGFQDAGSLSGAGTPNEALMALIAPISDPNLKADFEGFVRRHAA</sequence>
<proteinExistence type="predicted"/>
<feature type="domain" description="BLUF" evidence="1">
    <location>
        <begin position="1"/>
        <end position="92"/>
    </location>
</feature>
<dbReference type="Gene3D" id="3.30.70.100">
    <property type="match status" value="1"/>
</dbReference>
<accession>A0A840YX21</accession>
<dbReference type="InterPro" id="IPR007024">
    <property type="entry name" value="BLUF_domain"/>
</dbReference>
<dbReference type="InterPro" id="IPR036046">
    <property type="entry name" value="Acylphosphatase-like_dom_sf"/>
</dbReference>
<dbReference type="AlphaFoldDB" id="A0A840YX21"/>
<keyword evidence="3" id="KW-1185">Reference proteome</keyword>
<dbReference type="Pfam" id="PF04940">
    <property type="entry name" value="BLUF"/>
    <property type="match status" value="1"/>
</dbReference>
<dbReference type="SUPFAM" id="SSF54975">
    <property type="entry name" value="Acylphosphatase/BLUF domain-like"/>
    <property type="match status" value="1"/>
</dbReference>
<protein>
    <recommendedName>
        <fullName evidence="1">BLUF domain-containing protein</fullName>
    </recommendedName>
</protein>
<reference evidence="2 3" key="1">
    <citation type="submission" date="2020-08" db="EMBL/GenBank/DDBJ databases">
        <title>Genomic Encyclopedia of Type Strains, Phase IV (KMG-IV): sequencing the most valuable type-strain genomes for metagenomic binning, comparative biology and taxonomic classification.</title>
        <authorList>
            <person name="Goeker M."/>
        </authorList>
    </citation>
    <scope>NUCLEOTIDE SEQUENCE [LARGE SCALE GENOMIC DNA]</scope>
    <source>
        <strain evidence="2 3">DSM 27203</strain>
    </source>
</reference>
<comment type="caution">
    <text evidence="2">The sequence shown here is derived from an EMBL/GenBank/DDBJ whole genome shotgun (WGS) entry which is preliminary data.</text>
</comment>